<dbReference type="OrthoDB" id="10535687at2759"/>
<dbReference type="SUPFAM" id="SSF53254">
    <property type="entry name" value="Phosphoglycerate mutase-like"/>
    <property type="match status" value="1"/>
</dbReference>
<dbReference type="AlphaFoldDB" id="A0A830HM13"/>
<protein>
    <submittedName>
        <fullName evidence="1">Uncharacterized protein</fullName>
    </submittedName>
</protein>
<proteinExistence type="predicted"/>
<evidence type="ECO:0000313" key="2">
    <source>
        <dbReference type="Proteomes" id="UP000660262"/>
    </source>
</evidence>
<dbReference type="EMBL" id="BNJQ01000012">
    <property type="protein sequence ID" value="GHP06249.1"/>
    <property type="molecule type" value="Genomic_DNA"/>
</dbReference>
<gene>
    <name evidence="1" type="ORF">PPROV_000499600</name>
</gene>
<sequence length="303" mass="33269">MRKAKPRHFFNAKVVGADCGDDNPWCLLASSMKRITAILEFARNVRLLPKHFALRKYGSTSVRRLRDDVYKIPKLSSVECNTYWRAIALTHLRVRSPAAPSSTSPTPSTCLSASTRSCSLEEYLKEPFGNVLLMRHALAPGGGDPSGFKLNDCSTQRNLNSAGLQQATNAGKLIASTFSKAGVPLRTSIYTSQWCRCRDTATQIANVMGNEYSVVEEWGLNSFYQPSLGYTRDMCVTRLNDSLLAELDRDDSRNATNGKRTQTLLVTHYVTLGALSGITTSSGGVVALDTRTRQARELTGGFT</sequence>
<comment type="caution">
    <text evidence="1">The sequence shown here is derived from an EMBL/GenBank/DDBJ whole genome shotgun (WGS) entry which is preliminary data.</text>
</comment>
<keyword evidence="2" id="KW-1185">Reference proteome</keyword>
<evidence type="ECO:0000313" key="1">
    <source>
        <dbReference type="EMBL" id="GHP06249.1"/>
    </source>
</evidence>
<dbReference type="InterPro" id="IPR013078">
    <property type="entry name" value="His_Pase_superF_clade-1"/>
</dbReference>
<dbReference type="Gene3D" id="3.40.50.1240">
    <property type="entry name" value="Phosphoglycerate mutase-like"/>
    <property type="match status" value="1"/>
</dbReference>
<organism evidence="1 2">
    <name type="scientific">Pycnococcus provasolii</name>
    <dbReference type="NCBI Taxonomy" id="41880"/>
    <lineage>
        <taxon>Eukaryota</taxon>
        <taxon>Viridiplantae</taxon>
        <taxon>Chlorophyta</taxon>
        <taxon>Pseudoscourfieldiophyceae</taxon>
        <taxon>Pseudoscourfieldiales</taxon>
        <taxon>Pycnococcaceae</taxon>
        <taxon>Pycnococcus</taxon>
    </lineage>
</organism>
<dbReference type="Proteomes" id="UP000660262">
    <property type="component" value="Unassembled WGS sequence"/>
</dbReference>
<reference evidence="1" key="1">
    <citation type="submission" date="2020-10" db="EMBL/GenBank/DDBJ databases">
        <title>Unveiling of a novel bifunctional photoreceptor, Dualchrome1, isolated from a cosmopolitan green alga.</title>
        <authorList>
            <person name="Suzuki S."/>
            <person name="Kawachi M."/>
        </authorList>
    </citation>
    <scope>NUCLEOTIDE SEQUENCE</scope>
    <source>
        <strain evidence="1">NIES 2893</strain>
    </source>
</reference>
<accession>A0A830HM13</accession>
<dbReference type="CDD" id="cd07067">
    <property type="entry name" value="HP_PGM_like"/>
    <property type="match status" value="1"/>
</dbReference>
<dbReference type="InterPro" id="IPR029033">
    <property type="entry name" value="His_PPase_superfam"/>
</dbReference>
<name>A0A830HM13_9CHLO</name>